<dbReference type="GO" id="GO:0004016">
    <property type="term" value="F:adenylate cyclase activity"/>
    <property type="evidence" value="ECO:0007669"/>
    <property type="project" value="UniProtKB-EC"/>
</dbReference>
<keyword evidence="2" id="KW-0456">Lyase</keyword>
<dbReference type="InterPro" id="IPR033469">
    <property type="entry name" value="CYTH-like_dom_sf"/>
</dbReference>
<name>A0A1U7CUB8_9BACT</name>
<evidence type="ECO:0000313" key="2">
    <source>
        <dbReference type="EMBL" id="APW62537.1"/>
    </source>
</evidence>
<dbReference type="Pfam" id="PF01928">
    <property type="entry name" value="CYTH"/>
    <property type="match status" value="1"/>
</dbReference>
<dbReference type="SUPFAM" id="SSF55154">
    <property type="entry name" value="CYTH-like phosphatases"/>
    <property type="match status" value="1"/>
</dbReference>
<dbReference type="EC" id="4.6.1.1" evidence="2"/>
<evidence type="ECO:0000259" key="1">
    <source>
        <dbReference type="PROSITE" id="PS51707"/>
    </source>
</evidence>
<dbReference type="CDD" id="cd07890">
    <property type="entry name" value="CYTH-like_AC_IV-like"/>
    <property type="match status" value="1"/>
</dbReference>
<dbReference type="Gene3D" id="2.40.320.10">
    <property type="entry name" value="Hypothetical Protein Pfu-838710-001"/>
    <property type="match status" value="1"/>
</dbReference>
<sequence length="187" mass="21284">MSFEVEVKYRRVDHDRLVRRLAELGAEAKGSVEQEDSYMNHPSRDFAVTNEAFRIRRVGDDNRITYKGPKHAGPTKTREEIEIPFAAGPEPLGGLVRLFETLGFKRVATIRKQRESFHLRFEDHDLEIALDRAENLGDFAEIEAIAADAADLPRAQRAVLELAKLLTLTDVEPRSYLRMHLESAARS</sequence>
<dbReference type="PANTHER" id="PTHR21028">
    <property type="entry name" value="SI:CH211-156B7.4"/>
    <property type="match status" value="1"/>
</dbReference>
<dbReference type="OrthoDB" id="269802at2"/>
<dbReference type="RefSeq" id="WP_076348713.1">
    <property type="nucleotide sequence ID" value="NZ_CP019082.1"/>
</dbReference>
<dbReference type="STRING" id="1387353.BSF38_04085"/>
<feature type="domain" description="CYTH" evidence="1">
    <location>
        <begin position="2"/>
        <end position="182"/>
    </location>
</feature>
<accession>A0A1U7CUB8</accession>
<proteinExistence type="predicted"/>
<dbReference type="InterPro" id="IPR023577">
    <property type="entry name" value="CYTH_domain"/>
</dbReference>
<keyword evidence="3" id="KW-1185">Reference proteome</keyword>
<gene>
    <name evidence="2" type="primary">cyaB</name>
    <name evidence="2" type="ORF">BSF38_04085</name>
</gene>
<reference evidence="3" key="1">
    <citation type="submission" date="2016-12" db="EMBL/GenBank/DDBJ databases">
        <title>Comparative genomics of four Isosphaeraceae planctomycetes: a common pool of plasmids and glycoside hydrolase genes.</title>
        <authorList>
            <person name="Ivanova A."/>
        </authorList>
    </citation>
    <scope>NUCLEOTIDE SEQUENCE [LARGE SCALE GENOMIC DNA]</scope>
    <source>
        <strain evidence="3">PX4</strain>
    </source>
</reference>
<dbReference type="PANTHER" id="PTHR21028:SF2">
    <property type="entry name" value="CYTH DOMAIN-CONTAINING PROTEIN"/>
    <property type="match status" value="1"/>
</dbReference>
<dbReference type="EMBL" id="CP019082">
    <property type="protein sequence ID" value="APW62537.1"/>
    <property type="molecule type" value="Genomic_DNA"/>
</dbReference>
<dbReference type="AlphaFoldDB" id="A0A1U7CUB8"/>
<protein>
    <submittedName>
        <fullName evidence="2">Adenylate cyclase CyaB</fullName>
        <ecNumber evidence="2">4.6.1.1</ecNumber>
    </submittedName>
</protein>
<dbReference type="SMART" id="SM01118">
    <property type="entry name" value="CYTH"/>
    <property type="match status" value="1"/>
</dbReference>
<dbReference type="KEGG" id="pbor:BSF38_04085"/>
<organism evidence="2 3">
    <name type="scientific">Paludisphaera borealis</name>
    <dbReference type="NCBI Taxonomy" id="1387353"/>
    <lineage>
        <taxon>Bacteria</taxon>
        <taxon>Pseudomonadati</taxon>
        <taxon>Planctomycetota</taxon>
        <taxon>Planctomycetia</taxon>
        <taxon>Isosphaerales</taxon>
        <taxon>Isosphaeraceae</taxon>
        <taxon>Paludisphaera</taxon>
    </lineage>
</organism>
<dbReference type="PROSITE" id="PS51707">
    <property type="entry name" value="CYTH"/>
    <property type="match status" value="1"/>
</dbReference>
<dbReference type="NCBIfam" id="TIGR00318">
    <property type="entry name" value="cyaB"/>
    <property type="match status" value="1"/>
</dbReference>
<dbReference type="InterPro" id="IPR008173">
    <property type="entry name" value="Adenylyl_cyclase_CyaB"/>
</dbReference>
<evidence type="ECO:0000313" key="3">
    <source>
        <dbReference type="Proteomes" id="UP000186309"/>
    </source>
</evidence>
<dbReference type="Proteomes" id="UP000186309">
    <property type="component" value="Chromosome"/>
</dbReference>